<name>A0A453JQ52_AEGTS</name>
<reference evidence="2" key="4">
    <citation type="submission" date="2019-03" db="UniProtKB">
        <authorList>
            <consortium name="EnsemblPlants"/>
        </authorList>
    </citation>
    <scope>IDENTIFICATION</scope>
</reference>
<feature type="region of interest" description="Disordered" evidence="1">
    <location>
        <begin position="20"/>
        <end position="104"/>
    </location>
</feature>
<accession>A0A453JQ52</accession>
<dbReference type="EnsemblPlants" id="AET5Gv20152700.7">
    <property type="protein sequence ID" value="AET5Gv20152700.7"/>
    <property type="gene ID" value="AET5Gv20152700"/>
</dbReference>
<sequence length="104" mass="11060">MTGPDVRKPFQTEISYILSNSSLINKKLDDPSTGSTTRRSPCGRGQGRPPGPAPARGRPPPRVPGLPSRSHNRGLQADSPSPPRAPSPHLLSNLPSQLRPPSIS</sequence>
<organism evidence="2 3">
    <name type="scientific">Aegilops tauschii subsp. strangulata</name>
    <name type="common">Goatgrass</name>
    <dbReference type="NCBI Taxonomy" id="200361"/>
    <lineage>
        <taxon>Eukaryota</taxon>
        <taxon>Viridiplantae</taxon>
        <taxon>Streptophyta</taxon>
        <taxon>Embryophyta</taxon>
        <taxon>Tracheophyta</taxon>
        <taxon>Spermatophyta</taxon>
        <taxon>Magnoliopsida</taxon>
        <taxon>Liliopsida</taxon>
        <taxon>Poales</taxon>
        <taxon>Poaceae</taxon>
        <taxon>BOP clade</taxon>
        <taxon>Pooideae</taxon>
        <taxon>Triticodae</taxon>
        <taxon>Triticeae</taxon>
        <taxon>Triticinae</taxon>
        <taxon>Aegilops</taxon>
    </lineage>
</organism>
<protein>
    <submittedName>
        <fullName evidence="2">Uncharacterized protein</fullName>
    </submittedName>
</protein>
<evidence type="ECO:0000313" key="3">
    <source>
        <dbReference type="Proteomes" id="UP000015105"/>
    </source>
</evidence>
<feature type="compositionally biased region" description="Pro residues" evidence="1">
    <location>
        <begin position="49"/>
        <end position="64"/>
    </location>
</feature>
<evidence type="ECO:0000313" key="2">
    <source>
        <dbReference type="EnsemblPlants" id="AET5Gv20152700.7"/>
    </source>
</evidence>
<evidence type="ECO:0000256" key="1">
    <source>
        <dbReference type="SAM" id="MobiDB-lite"/>
    </source>
</evidence>
<dbReference type="Proteomes" id="UP000015105">
    <property type="component" value="Chromosome 5D"/>
</dbReference>
<reference evidence="2" key="5">
    <citation type="journal article" date="2021" name="G3 (Bethesda)">
        <title>Aegilops tauschii genome assembly Aet v5.0 features greater sequence contiguity and improved annotation.</title>
        <authorList>
            <person name="Wang L."/>
            <person name="Zhu T."/>
            <person name="Rodriguez J.C."/>
            <person name="Deal K.R."/>
            <person name="Dubcovsky J."/>
            <person name="McGuire P.E."/>
            <person name="Lux T."/>
            <person name="Spannagl M."/>
            <person name="Mayer K.F.X."/>
            <person name="Baldrich P."/>
            <person name="Meyers B.C."/>
            <person name="Huo N."/>
            <person name="Gu Y.Q."/>
            <person name="Zhou H."/>
            <person name="Devos K.M."/>
            <person name="Bennetzen J.L."/>
            <person name="Unver T."/>
            <person name="Budak H."/>
            <person name="Gulick P.J."/>
            <person name="Galiba G."/>
            <person name="Kalapos B."/>
            <person name="Nelson D.R."/>
            <person name="Li P."/>
            <person name="You F.M."/>
            <person name="Luo M.C."/>
            <person name="Dvorak J."/>
        </authorList>
    </citation>
    <scope>NUCLEOTIDE SEQUENCE [LARGE SCALE GENOMIC DNA]</scope>
    <source>
        <strain evidence="2">cv. AL8/78</strain>
    </source>
</reference>
<reference evidence="2" key="3">
    <citation type="journal article" date="2017" name="Nature">
        <title>Genome sequence of the progenitor of the wheat D genome Aegilops tauschii.</title>
        <authorList>
            <person name="Luo M.C."/>
            <person name="Gu Y.Q."/>
            <person name="Puiu D."/>
            <person name="Wang H."/>
            <person name="Twardziok S.O."/>
            <person name="Deal K.R."/>
            <person name="Huo N."/>
            <person name="Zhu T."/>
            <person name="Wang L."/>
            <person name="Wang Y."/>
            <person name="McGuire P.E."/>
            <person name="Liu S."/>
            <person name="Long H."/>
            <person name="Ramasamy R.K."/>
            <person name="Rodriguez J.C."/>
            <person name="Van S.L."/>
            <person name="Yuan L."/>
            <person name="Wang Z."/>
            <person name="Xia Z."/>
            <person name="Xiao L."/>
            <person name="Anderson O.D."/>
            <person name="Ouyang S."/>
            <person name="Liang Y."/>
            <person name="Zimin A.V."/>
            <person name="Pertea G."/>
            <person name="Qi P."/>
            <person name="Bennetzen J.L."/>
            <person name="Dai X."/>
            <person name="Dawson M.W."/>
            <person name="Muller H.G."/>
            <person name="Kugler K."/>
            <person name="Rivarola-Duarte L."/>
            <person name="Spannagl M."/>
            <person name="Mayer K.F.X."/>
            <person name="Lu F.H."/>
            <person name="Bevan M.W."/>
            <person name="Leroy P."/>
            <person name="Li P."/>
            <person name="You F.M."/>
            <person name="Sun Q."/>
            <person name="Liu Z."/>
            <person name="Lyons E."/>
            <person name="Wicker T."/>
            <person name="Salzberg S.L."/>
            <person name="Devos K.M."/>
            <person name="Dvorak J."/>
        </authorList>
    </citation>
    <scope>NUCLEOTIDE SEQUENCE [LARGE SCALE GENOMIC DNA]</scope>
    <source>
        <strain evidence="2">cv. AL8/78</strain>
    </source>
</reference>
<keyword evidence="3" id="KW-1185">Reference proteome</keyword>
<reference evidence="3" key="2">
    <citation type="journal article" date="2017" name="Nat. Plants">
        <title>The Aegilops tauschii genome reveals multiple impacts of transposons.</title>
        <authorList>
            <person name="Zhao G."/>
            <person name="Zou C."/>
            <person name="Li K."/>
            <person name="Wang K."/>
            <person name="Li T."/>
            <person name="Gao L."/>
            <person name="Zhang X."/>
            <person name="Wang H."/>
            <person name="Yang Z."/>
            <person name="Liu X."/>
            <person name="Jiang W."/>
            <person name="Mao L."/>
            <person name="Kong X."/>
            <person name="Jiao Y."/>
            <person name="Jia J."/>
        </authorList>
    </citation>
    <scope>NUCLEOTIDE SEQUENCE [LARGE SCALE GENOMIC DNA]</scope>
    <source>
        <strain evidence="3">cv. AL8/78</strain>
    </source>
</reference>
<proteinExistence type="predicted"/>
<dbReference type="AlphaFoldDB" id="A0A453JQ52"/>
<reference evidence="3" key="1">
    <citation type="journal article" date="2014" name="Science">
        <title>Ancient hybridizations among the ancestral genomes of bread wheat.</title>
        <authorList>
            <consortium name="International Wheat Genome Sequencing Consortium,"/>
            <person name="Marcussen T."/>
            <person name="Sandve S.R."/>
            <person name="Heier L."/>
            <person name="Spannagl M."/>
            <person name="Pfeifer M."/>
            <person name="Jakobsen K.S."/>
            <person name="Wulff B.B."/>
            <person name="Steuernagel B."/>
            <person name="Mayer K.F."/>
            <person name="Olsen O.A."/>
        </authorList>
    </citation>
    <scope>NUCLEOTIDE SEQUENCE [LARGE SCALE GENOMIC DNA]</scope>
    <source>
        <strain evidence="3">cv. AL8/78</strain>
    </source>
</reference>
<dbReference type="Gramene" id="AET5Gv20152700.7">
    <property type="protein sequence ID" value="AET5Gv20152700.7"/>
    <property type="gene ID" value="AET5Gv20152700"/>
</dbReference>